<feature type="compositionally biased region" description="Basic residues" evidence="5">
    <location>
        <begin position="473"/>
        <end position="485"/>
    </location>
</feature>
<keyword evidence="3" id="KW-0862">Zinc</keyword>
<dbReference type="OrthoDB" id="1937322at2759"/>
<dbReference type="Pfam" id="PF04434">
    <property type="entry name" value="SWIM"/>
    <property type="match status" value="1"/>
</dbReference>
<evidence type="ECO:0000256" key="3">
    <source>
        <dbReference type="ARBA" id="ARBA00022833"/>
    </source>
</evidence>
<keyword evidence="8" id="KW-1185">Reference proteome</keyword>
<organism evidence="7 8">
    <name type="scientific">Acer yangbiense</name>
    <dbReference type="NCBI Taxonomy" id="1000413"/>
    <lineage>
        <taxon>Eukaryota</taxon>
        <taxon>Viridiplantae</taxon>
        <taxon>Streptophyta</taxon>
        <taxon>Embryophyta</taxon>
        <taxon>Tracheophyta</taxon>
        <taxon>Spermatophyta</taxon>
        <taxon>Magnoliopsida</taxon>
        <taxon>eudicotyledons</taxon>
        <taxon>Gunneridae</taxon>
        <taxon>Pentapetalae</taxon>
        <taxon>rosids</taxon>
        <taxon>malvids</taxon>
        <taxon>Sapindales</taxon>
        <taxon>Sapindaceae</taxon>
        <taxon>Hippocastanoideae</taxon>
        <taxon>Acereae</taxon>
        <taxon>Acer</taxon>
    </lineage>
</organism>
<name>A0A5C7H286_9ROSI</name>
<sequence length="614" mass="69347">MKNEGKSVSFSMMLPFQIYVEYADEVFDLRLYEPEDCSVISIVNDDDVQLIPPMLKSSGQSGIPNSGPPATSVLEPEISISGQPAVNDEESDSDVDNDYDVNEESDEDADSDVSLDDDCGEVDDDMHDHCDPDGDNTWLLQSSDEETGVIKMAKYCRQHQWAPNPDGSIEISEGHILGNAKVSRDVLKRMTSNKEANARAKKIVMNNLKTDHIAAYAKMKKYGNAIIVMNPGIDGCHLSGQFGGVMLSANALDRDSGIFPIAFCVSKFMKRMKSLREDSMEAVSWLMKEPCEKWARHAFDCDIKSDHITNNMSECFNNWIKDERDKPILTLLEHLRRKVMVRFSEKCDELEKLQDSITPYARQALTRNEKKGRKLQVCHGMGNWYETVNKKGQKMLVNIGEVTCDCGMWQISGLPCKHVVSVFMYNTVFPHDHVHWYYTKEVVKLTYSGAINPIPKESRWPEYHSQHIDPPVKRTKVGRPKKSRKRAPDEPQAPSKIFSNRCQTCKNIGHNSRTCKDKDTRSASNSAQNQEGTSTAFQQHMAAPRHVPDGCSQIGDHHLKYLHASQPKNNLFGLLLVSETRNAAFLPLPHLHNLFFTLTQPAFELVELDDAISY</sequence>
<evidence type="ECO:0000313" key="8">
    <source>
        <dbReference type="Proteomes" id="UP000323000"/>
    </source>
</evidence>
<evidence type="ECO:0000256" key="2">
    <source>
        <dbReference type="ARBA" id="ARBA00022771"/>
    </source>
</evidence>
<dbReference type="GO" id="GO:0008270">
    <property type="term" value="F:zinc ion binding"/>
    <property type="evidence" value="ECO:0007669"/>
    <property type="project" value="UniProtKB-KW"/>
</dbReference>
<feature type="compositionally biased region" description="Acidic residues" evidence="5">
    <location>
        <begin position="87"/>
        <end position="114"/>
    </location>
</feature>
<dbReference type="EMBL" id="VAHF01000011">
    <property type="protein sequence ID" value="TXG51114.1"/>
    <property type="molecule type" value="Genomic_DNA"/>
</dbReference>
<dbReference type="InterPro" id="IPR006564">
    <property type="entry name" value="Znf_PMZ"/>
</dbReference>
<evidence type="ECO:0000256" key="5">
    <source>
        <dbReference type="SAM" id="MobiDB-lite"/>
    </source>
</evidence>
<accession>A0A5C7H286</accession>
<dbReference type="Proteomes" id="UP000323000">
    <property type="component" value="Chromosome 11"/>
</dbReference>
<dbReference type="AlphaFoldDB" id="A0A5C7H286"/>
<dbReference type="SMART" id="SM00575">
    <property type="entry name" value="ZnF_PMZ"/>
    <property type="match status" value="1"/>
</dbReference>
<feature type="domain" description="SWIM-type" evidence="6">
    <location>
        <begin position="395"/>
        <end position="427"/>
    </location>
</feature>
<keyword evidence="2 4" id="KW-0863">Zinc-finger</keyword>
<reference evidence="8" key="1">
    <citation type="journal article" date="2019" name="Gigascience">
        <title>De novo genome assembly of the endangered Acer yangbiense, a plant species with extremely small populations endemic to Yunnan Province, China.</title>
        <authorList>
            <person name="Yang J."/>
            <person name="Wariss H.M."/>
            <person name="Tao L."/>
            <person name="Zhang R."/>
            <person name="Yun Q."/>
            <person name="Hollingsworth P."/>
            <person name="Dao Z."/>
            <person name="Luo G."/>
            <person name="Guo H."/>
            <person name="Ma Y."/>
            <person name="Sun W."/>
        </authorList>
    </citation>
    <scope>NUCLEOTIDE SEQUENCE [LARGE SCALE GENOMIC DNA]</scope>
    <source>
        <strain evidence="8">cv. Malutang</strain>
    </source>
</reference>
<keyword evidence="1" id="KW-0479">Metal-binding</keyword>
<evidence type="ECO:0000259" key="6">
    <source>
        <dbReference type="PROSITE" id="PS50966"/>
    </source>
</evidence>
<evidence type="ECO:0000256" key="4">
    <source>
        <dbReference type="PROSITE-ProRule" id="PRU00325"/>
    </source>
</evidence>
<dbReference type="PANTHER" id="PTHR31973:SF187">
    <property type="entry name" value="MUTATOR TRANSPOSASE MUDRA PROTEIN"/>
    <property type="match status" value="1"/>
</dbReference>
<comment type="caution">
    <text evidence="7">The sequence shown here is derived from an EMBL/GenBank/DDBJ whole genome shotgun (WGS) entry which is preliminary data.</text>
</comment>
<feature type="region of interest" description="Disordered" evidence="5">
    <location>
        <begin position="509"/>
        <end position="536"/>
    </location>
</feature>
<dbReference type="InterPro" id="IPR007527">
    <property type="entry name" value="Znf_SWIM"/>
</dbReference>
<gene>
    <name evidence="7" type="ORF">EZV62_023638</name>
</gene>
<feature type="region of interest" description="Disordered" evidence="5">
    <location>
        <begin position="53"/>
        <end position="114"/>
    </location>
</feature>
<feature type="compositionally biased region" description="Basic and acidic residues" evidence="5">
    <location>
        <begin position="461"/>
        <end position="472"/>
    </location>
</feature>
<dbReference type="PROSITE" id="PS50966">
    <property type="entry name" value="ZF_SWIM"/>
    <property type="match status" value="1"/>
</dbReference>
<dbReference type="PANTHER" id="PTHR31973">
    <property type="entry name" value="POLYPROTEIN, PUTATIVE-RELATED"/>
    <property type="match status" value="1"/>
</dbReference>
<feature type="region of interest" description="Disordered" evidence="5">
    <location>
        <begin position="461"/>
        <end position="497"/>
    </location>
</feature>
<proteinExistence type="predicted"/>
<feature type="compositionally biased region" description="Polar residues" evidence="5">
    <location>
        <begin position="522"/>
        <end position="536"/>
    </location>
</feature>
<evidence type="ECO:0000313" key="7">
    <source>
        <dbReference type="EMBL" id="TXG51114.1"/>
    </source>
</evidence>
<protein>
    <recommendedName>
        <fullName evidence="6">SWIM-type domain-containing protein</fullName>
    </recommendedName>
</protein>
<evidence type="ECO:0000256" key="1">
    <source>
        <dbReference type="ARBA" id="ARBA00022723"/>
    </source>
</evidence>